<keyword evidence="9 10" id="KW-0227">DNA damage</keyword>
<dbReference type="AlphaFoldDB" id="F8L8K5"/>
<dbReference type="GO" id="GO:0009432">
    <property type="term" value="P:SOS response"/>
    <property type="evidence" value="ECO:0007669"/>
    <property type="project" value="UniProtKB-UniRule"/>
</dbReference>
<evidence type="ECO:0000256" key="7">
    <source>
        <dbReference type="ARBA" id="ARBA00022840"/>
    </source>
</evidence>
<dbReference type="GO" id="GO:0005524">
    <property type="term" value="F:ATP binding"/>
    <property type="evidence" value="ECO:0007669"/>
    <property type="project" value="UniProtKB-UniRule"/>
</dbReference>
<dbReference type="eggNOG" id="COG1195">
    <property type="taxonomic scope" value="Bacteria"/>
</dbReference>
<comment type="subcellular location">
    <subcellularLocation>
        <location evidence="1 9 10">Cytoplasm</location>
    </subcellularLocation>
</comment>
<keyword evidence="4 9" id="KW-0963">Cytoplasm</keyword>
<dbReference type="HOGENOM" id="CLU_040267_0_1_0"/>
<dbReference type="KEGG" id="sng:SNE_A12620"/>
<dbReference type="InterPro" id="IPR001238">
    <property type="entry name" value="DNA-binding_RecF"/>
</dbReference>
<keyword evidence="13" id="KW-1185">Reference proteome</keyword>
<gene>
    <name evidence="9 12" type="primary">recF</name>
    <name evidence="12" type="ordered locus">SNE_A12620</name>
</gene>
<evidence type="ECO:0000256" key="8">
    <source>
        <dbReference type="ARBA" id="ARBA00023125"/>
    </source>
</evidence>
<keyword evidence="8 9" id="KW-0238">DNA-binding</keyword>
<feature type="binding site" evidence="9">
    <location>
        <begin position="30"/>
        <end position="37"/>
    </location>
    <ligand>
        <name>ATP</name>
        <dbReference type="ChEBI" id="CHEBI:30616"/>
    </ligand>
</feature>
<dbReference type="RefSeq" id="WP_013943606.1">
    <property type="nucleotide sequence ID" value="NC_015713.1"/>
</dbReference>
<comment type="similarity">
    <text evidence="2 9 10">Belongs to the RecF family.</text>
</comment>
<dbReference type="InterPro" id="IPR042174">
    <property type="entry name" value="RecF_2"/>
</dbReference>
<dbReference type="STRING" id="331113.SNE_A12620"/>
<dbReference type="InterPro" id="IPR018078">
    <property type="entry name" value="DNA-binding_RecF_CS"/>
</dbReference>
<protein>
    <recommendedName>
        <fullName evidence="3 9">DNA replication and repair protein RecF</fullName>
    </recommendedName>
</protein>
<organism evidence="12 13">
    <name type="scientific">Simkania negevensis (strain ATCC VR-1471 / DSM 27360 / Z)</name>
    <dbReference type="NCBI Taxonomy" id="331113"/>
    <lineage>
        <taxon>Bacteria</taxon>
        <taxon>Pseudomonadati</taxon>
        <taxon>Chlamydiota</taxon>
        <taxon>Chlamydiia</taxon>
        <taxon>Parachlamydiales</taxon>
        <taxon>Simkaniaceae</taxon>
        <taxon>Simkania</taxon>
    </lineage>
</organism>
<dbReference type="Proteomes" id="UP000000496">
    <property type="component" value="Chromosome gsn.131"/>
</dbReference>
<dbReference type="Gene3D" id="1.20.1050.90">
    <property type="entry name" value="RecF/RecN/SMC, N-terminal domain"/>
    <property type="match status" value="1"/>
</dbReference>
<dbReference type="EMBL" id="FR872582">
    <property type="protein sequence ID" value="CCB89139.1"/>
    <property type="molecule type" value="Genomic_DNA"/>
</dbReference>
<dbReference type="Gene3D" id="3.40.50.300">
    <property type="entry name" value="P-loop containing nucleotide triphosphate hydrolases"/>
    <property type="match status" value="1"/>
</dbReference>
<dbReference type="GO" id="GO:0006260">
    <property type="term" value="P:DNA replication"/>
    <property type="evidence" value="ECO:0007669"/>
    <property type="project" value="UniProtKB-UniRule"/>
</dbReference>
<evidence type="ECO:0000256" key="5">
    <source>
        <dbReference type="ARBA" id="ARBA00022705"/>
    </source>
</evidence>
<evidence type="ECO:0000313" key="13">
    <source>
        <dbReference type="Proteomes" id="UP000000496"/>
    </source>
</evidence>
<reference key="1">
    <citation type="journal article" date="2011" name="Mol. Biol. Evol.">
        <title>Unity in variety -- the pan-genome of the Chlamydiae.</title>
        <authorList>
            <person name="Collingro A."/>
            <person name="Tischler P."/>
            <person name="Weinmaier T."/>
            <person name="Penz T."/>
            <person name="Heinz E."/>
            <person name="Brunham R.C."/>
            <person name="Read T.D."/>
            <person name="Bavoil P.M."/>
            <person name="Sachse K."/>
            <person name="Kahane S."/>
            <person name="Friedman M.G."/>
            <person name="Rattei T."/>
            <person name="Myers G.S.A."/>
            <person name="Horn M."/>
        </authorList>
    </citation>
    <scope>NUCLEOTIDE SEQUENCE</scope>
    <source>
        <strain>Z</strain>
    </source>
</reference>
<evidence type="ECO:0000256" key="9">
    <source>
        <dbReference type="HAMAP-Rule" id="MF_00365"/>
    </source>
</evidence>
<dbReference type="GO" id="GO:0005737">
    <property type="term" value="C:cytoplasm"/>
    <property type="evidence" value="ECO:0007669"/>
    <property type="project" value="UniProtKB-SubCell"/>
</dbReference>
<dbReference type="InterPro" id="IPR003395">
    <property type="entry name" value="RecF/RecN/SMC_N"/>
</dbReference>
<dbReference type="GO" id="GO:0003697">
    <property type="term" value="F:single-stranded DNA binding"/>
    <property type="evidence" value="ECO:0007669"/>
    <property type="project" value="UniProtKB-UniRule"/>
</dbReference>
<comment type="function">
    <text evidence="9 10">The RecF protein is involved in DNA metabolism; it is required for DNA replication and normal SOS inducibility. RecF binds preferentially to single-stranded, linear DNA. It also seems to bind ATP.</text>
</comment>
<keyword evidence="9 10" id="KW-0742">SOS response</keyword>
<keyword evidence="5 9" id="KW-0235">DNA replication</keyword>
<keyword evidence="9 10" id="KW-0234">DNA repair</keyword>
<dbReference type="PANTHER" id="PTHR32182:SF0">
    <property type="entry name" value="DNA REPLICATION AND REPAIR PROTEIN RECF"/>
    <property type="match status" value="1"/>
</dbReference>
<dbReference type="Pfam" id="PF02463">
    <property type="entry name" value="SMC_N"/>
    <property type="match status" value="1"/>
</dbReference>
<keyword evidence="7 9" id="KW-0067">ATP-binding</keyword>
<evidence type="ECO:0000259" key="11">
    <source>
        <dbReference type="Pfam" id="PF02463"/>
    </source>
</evidence>
<evidence type="ECO:0000256" key="2">
    <source>
        <dbReference type="ARBA" id="ARBA00008016"/>
    </source>
</evidence>
<evidence type="ECO:0000256" key="4">
    <source>
        <dbReference type="ARBA" id="ARBA00022490"/>
    </source>
</evidence>
<reference evidence="12 13" key="2">
    <citation type="journal article" date="2011" name="Mol. Biol. Evol.">
        <title>Unity in variety--the pan-genome of the Chlamydiae.</title>
        <authorList>
            <person name="Collingro A."/>
            <person name="Tischler P."/>
            <person name="Weinmaier T."/>
            <person name="Penz T."/>
            <person name="Heinz E."/>
            <person name="Brunham R.C."/>
            <person name="Read T.D."/>
            <person name="Bavoil P.M."/>
            <person name="Sachse K."/>
            <person name="Kahane S."/>
            <person name="Friedman M.G."/>
            <person name="Rattei T."/>
            <person name="Myers G.S."/>
            <person name="Horn M."/>
        </authorList>
    </citation>
    <scope>NUCLEOTIDE SEQUENCE [LARGE SCALE GENOMIC DNA]</scope>
    <source>
        <strain evidence="13">ATCC VR-1471 / Z</strain>
    </source>
</reference>
<proteinExistence type="inferred from homology"/>
<sequence length="361" mass="40977">MQLKQLVLRNFRNYVDEAVTFSPGVNLIYGKNGAGKTNLLEALYLLSTGRSFRTAHLTDLIRTDSSHFYIEAQFEKDGIDQSLSIGFDGKNRKIHHNAATLSNFSHLLGILPSVLYAPTDSQLVAGAPIDRRRFLNIQLAQCDPLYVHHLMRYHKAMKNRNALLKTKTEKSLDSWEEMMAHSAVYLMEKRAALIEGLKPKLQEFTKVLSDENDFFDLVYAPSISMKHLDQLQTIFQKGRKKEFLLGTTLNGPHRDDFLISYNKTEAKIYASEGQKRTCVAALKLSERDRLTKEEALLSIDDFGIHLDERRKSLLHTAISSVGQVFLTVPSDEFIGEVAHDRFLYVEGGTVTSDQLYVGKVY</sequence>
<accession>F8L8K5</accession>
<evidence type="ECO:0000256" key="3">
    <source>
        <dbReference type="ARBA" id="ARBA00020170"/>
    </source>
</evidence>
<feature type="domain" description="RecF/RecN/SMC N-terminal" evidence="11">
    <location>
        <begin position="3"/>
        <end position="329"/>
    </location>
</feature>
<dbReference type="GO" id="GO:0006302">
    <property type="term" value="P:double-strand break repair"/>
    <property type="evidence" value="ECO:0007669"/>
    <property type="project" value="TreeGrafter"/>
</dbReference>
<evidence type="ECO:0000256" key="10">
    <source>
        <dbReference type="RuleBase" id="RU000578"/>
    </source>
</evidence>
<dbReference type="NCBIfam" id="TIGR00611">
    <property type="entry name" value="recf"/>
    <property type="match status" value="1"/>
</dbReference>
<name>F8L8K5_SIMNZ</name>
<dbReference type="PANTHER" id="PTHR32182">
    <property type="entry name" value="DNA REPLICATION AND REPAIR PROTEIN RECF"/>
    <property type="match status" value="1"/>
</dbReference>
<evidence type="ECO:0000313" key="12">
    <source>
        <dbReference type="EMBL" id="CCB89139.1"/>
    </source>
</evidence>
<evidence type="ECO:0000256" key="6">
    <source>
        <dbReference type="ARBA" id="ARBA00022741"/>
    </source>
</evidence>
<dbReference type="SUPFAM" id="SSF52540">
    <property type="entry name" value="P-loop containing nucleoside triphosphate hydrolases"/>
    <property type="match status" value="1"/>
</dbReference>
<dbReference type="PROSITE" id="PS00618">
    <property type="entry name" value="RECF_2"/>
    <property type="match status" value="1"/>
</dbReference>
<dbReference type="OrthoDB" id="9803889at2"/>
<keyword evidence="6 9" id="KW-0547">Nucleotide-binding</keyword>
<evidence type="ECO:0000256" key="1">
    <source>
        <dbReference type="ARBA" id="ARBA00004496"/>
    </source>
</evidence>
<dbReference type="InterPro" id="IPR027417">
    <property type="entry name" value="P-loop_NTPase"/>
</dbReference>
<dbReference type="HAMAP" id="MF_00365">
    <property type="entry name" value="RecF"/>
    <property type="match status" value="1"/>
</dbReference>
<dbReference type="GO" id="GO:0000731">
    <property type="term" value="P:DNA synthesis involved in DNA repair"/>
    <property type="evidence" value="ECO:0007669"/>
    <property type="project" value="TreeGrafter"/>
</dbReference>